<evidence type="ECO:0000256" key="3">
    <source>
        <dbReference type="ARBA" id="ARBA00023002"/>
    </source>
</evidence>
<evidence type="ECO:0000256" key="2">
    <source>
        <dbReference type="ARBA" id="ARBA00022857"/>
    </source>
</evidence>
<dbReference type="SUPFAM" id="SSF51735">
    <property type="entry name" value="NAD(P)-binding Rossmann-fold domains"/>
    <property type="match status" value="1"/>
</dbReference>
<name>A0A2J6QZW6_HYAVF</name>
<dbReference type="PROSITE" id="PS00061">
    <property type="entry name" value="ADH_SHORT"/>
    <property type="match status" value="1"/>
</dbReference>
<dbReference type="Proteomes" id="UP000235786">
    <property type="component" value="Unassembled WGS sequence"/>
</dbReference>
<dbReference type="GO" id="GO:0016491">
    <property type="term" value="F:oxidoreductase activity"/>
    <property type="evidence" value="ECO:0007669"/>
    <property type="project" value="UniProtKB-KW"/>
</dbReference>
<evidence type="ECO:0000313" key="6">
    <source>
        <dbReference type="Proteomes" id="UP000235786"/>
    </source>
</evidence>
<dbReference type="InterPro" id="IPR036291">
    <property type="entry name" value="NAD(P)-bd_dom_sf"/>
</dbReference>
<dbReference type="OrthoDB" id="5371740at2759"/>
<dbReference type="PRINTS" id="PR00080">
    <property type="entry name" value="SDRFAMILY"/>
</dbReference>
<dbReference type="EMBL" id="KZ613961">
    <property type="protein sequence ID" value="PMD31818.1"/>
    <property type="molecule type" value="Genomic_DNA"/>
</dbReference>
<dbReference type="PANTHER" id="PTHR43180">
    <property type="entry name" value="3-OXOACYL-(ACYL-CARRIER-PROTEIN) REDUCTASE (AFU_ORTHOLOGUE AFUA_6G11210)"/>
    <property type="match status" value="1"/>
</dbReference>
<dbReference type="Gene3D" id="3.40.50.720">
    <property type="entry name" value="NAD(P)-binding Rossmann-like Domain"/>
    <property type="match status" value="1"/>
</dbReference>
<proteinExistence type="inferred from homology"/>
<keyword evidence="2" id="KW-0521">NADP</keyword>
<evidence type="ECO:0000256" key="1">
    <source>
        <dbReference type="ARBA" id="ARBA00006484"/>
    </source>
</evidence>
<gene>
    <name evidence="5" type="ORF">L207DRAFT_500894</name>
</gene>
<dbReference type="InterPro" id="IPR020904">
    <property type="entry name" value="Sc_DH/Rdtase_CS"/>
</dbReference>
<dbReference type="STRING" id="1149755.A0A2J6QZW6"/>
<sequence length="297" mass="32187">MAHLQINPSLLSTLKDKVVVLTGGATGIGRSTVRLFHQHGAKILFGDVADAHGLSLETELGNNVQFLHCDTTKYADQLRLFEEAEKKWGKIDIVVANAGISLPRDPFAVGEDIETEFSTAEIDVNLKGPLITSRIGLHFLRKNGRNGGDLVLVSSIAGWKECTGLVAYTASKHGVIGIMRGLHLSAVKEGVRINVVCPWMTKRNLPENEPGDVGKAILLCATANRVAEKEGHGGAVAPFAGKIVWVAGGESYEIEDNLQRLEPKWLGERNSEVLRMGQEFLMSEGTSWDTGKVKAKL</sequence>
<accession>A0A2J6QZW6</accession>
<comment type="similarity">
    <text evidence="1 4">Belongs to the short-chain dehydrogenases/reductases (SDR) family.</text>
</comment>
<dbReference type="InterPro" id="IPR002347">
    <property type="entry name" value="SDR_fam"/>
</dbReference>
<dbReference type="PRINTS" id="PR00081">
    <property type="entry name" value="GDHRDH"/>
</dbReference>
<organism evidence="5 6">
    <name type="scientific">Hyaloscypha variabilis (strain UAMH 11265 / GT02V1 / F)</name>
    <name type="common">Meliniomyces variabilis</name>
    <dbReference type="NCBI Taxonomy" id="1149755"/>
    <lineage>
        <taxon>Eukaryota</taxon>
        <taxon>Fungi</taxon>
        <taxon>Dikarya</taxon>
        <taxon>Ascomycota</taxon>
        <taxon>Pezizomycotina</taxon>
        <taxon>Leotiomycetes</taxon>
        <taxon>Helotiales</taxon>
        <taxon>Hyaloscyphaceae</taxon>
        <taxon>Hyaloscypha</taxon>
        <taxon>Hyaloscypha variabilis</taxon>
    </lineage>
</organism>
<keyword evidence="6" id="KW-1185">Reference proteome</keyword>
<protein>
    <submittedName>
        <fullName evidence="5">Putative 15-hydroxyprostaglandin dehydrogenase</fullName>
    </submittedName>
</protein>
<evidence type="ECO:0000256" key="4">
    <source>
        <dbReference type="RuleBase" id="RU000363"/>
    </source>
</evidence>
<dbReference type="AlphaFoldDB" id="A0A2J6QZW6"/>
<evidence type="ECO:0000313" key="5">
    <source>
        <dbReference type="EMBL" id="PMD31818.1"/>
    </source>
</evidence>
<dbReference type="Pfam" id="PF00106">
    <property type="entry name" value="adh_short"/>
    <property type="match status" value="1"/>
</dbReference>
<dbReference type="PANTHER" id="PTHR43180:SF33">
    <property type="entry name" value="15-HYDROXYPROSTAGLANDIN DEHYDROGENASE [NAD(+)]-LIKE"/>
    <property type="match status" value="1"/>
</dbReference>
<reference evidence="5 6" key="1">
    <citation type="submission" date="2016-04" db="EMBL/GenBank/DDBJ databases">
        <title>A degradative enzymes factory behind the ericoid mycorrhizal symbiosis.</title>
        <authorList>
            <consortium name="DOE Joint Genome Institute"/>
            <person name="Martino E."/>
            <person name="Morin E."/>
            <person name="Grelet G."/>
            <person name="Kuo A."/>
            <person name="Kohler A."/>
            <person name="Daghino S."/>
            <person name="Barry K."/>
            <person name="Choi C."/>
            <person name="Cichocki N."/>
            <person name="Clum A."/>
            <person name="Copeland A."/>
            <person name="Hainaut M."/>
            <person name="Haridas S."/>
            <person name="Labutti K."/>
            <person name="Lindquist E."/>
            <person name="Lipzen A."/>
            <person name="Khouja H.-R."/>
            <person name="Murat C."/>
            <person name="Ohm R."/>
            <person name="Olson A."/>
            <person name="Spatafora J."/>
            <person name="Veneault-Fourrey C."/>
            <person name="Henrissat B."/>
            <person name="Grigoriev I."/>
            <person name="Martin F."/>
            <person name="Perotto S."/>
        </authorList>
    </citation>
    <scope>NUCLEOTIDE SEQUENCE [LARGE SCALE GENOMIC DNA]</scope>
    <source>
        <strain evidence="5 6">F</strain>
    </source>
</reference>
<keyword evidence="3" id="KW-0560">Oxidoreductase</keyword>